<reference evidence="5 6" key="1">
    <citation type="submission" date="2024-05" db="EMBL/GenBank/DDBJ databases">
        <title>Haplotype-resolved chromosome-level genome assembly of Huyou (Citrus changshanensis).</title>
        <authorList>
            <person name="Miao C."/>
            <person name="Chen W."/>
            <person name="Wu Y."/>
            <person name="Wang L."/>
            <person name="Zhao S."/>
            <person name="Grierson D."/>
            <person name="Xu C."/>
            <person name="Chen K."/>
        </authorList>
    </citation>
    <scope>NUCLEOTIDE SEQUENCE [LARGE SCALE GENOMIC DNA]</scope>
    <source>
        <strain evidence="5">01-14</strain>
        <tissue evidence="5">Leaf</tissue>
    </source>
</reference>
<evidence type="ECO:0000256" key="3">
    <source>
        <dbReference type="ARBA" id="ARBA00022801"/>
    </source>
</evidence>
<sequence length="347" mass="40555">MPKFSGANDFGTYGFQSFLSLYAKLFGFVAKGNICGEHIELKMRVWSLFDSWACLGYCCFVELWSFTVLLVFKKGDETIMRMKISEDMEHILSQAEEHSRILKMKRCEEIERFLTMAQELLRFQGKKVYFEDLIYGQCDISTYITIEDCSVLAYFEELTVNCLMIWTMKLYEELKRIGMTMKYKFINPAAVSLSGRANTNKSRIDRTKIIVSQLEGIQSGQLCFMPYNPKFHWVLIVIDMDSNTIYYLDPMRQPMHMDLRLLLNNAMARLNVKESVSSNKVKVNWATVKAPRQLGNVECGFYVMSYMQDIIADNNVLKEDFFGKKTYNEEEIDEIRKEWASFVLEKL</sequence>
<name>A0AAP0LSW3_9ROSI</name>
<dbReference type="InterPro" id="IPR038765">
    <property type="entry name" value="Papain-like_cys_pep_sf"/>
</dbReference>
<dbReference type="Pfam" id="PF02902">
    <property type="entry name" value="Peptidase_C48"/>
    <property type="match status" value="1"/>
</dbReference>
<dbReference type="AlphaFoldDB" id="A0AAP0LSW3"/>
<evidence type="ECO:0000256" key="1">
    <source>
        <dbReference type="ARBA" id="ARBA00005234"/>
    </source>
</evidence>
<dbReference type="SUPFAM" id="SSF54001">
    <property type="entry name" value="Cysteine proteinases"/>
    <property type="match status" value="1"/>
</dbReference>
<protein>
    <recommendedName>
        <fullName evidence="4">Ubiquitin-like protease family profile domain-containing protein</fullName>
    </recommendedName>
</protein>
<comment type="similarity">
    <text evidence="1">Belongs to the peptidase C48 family.</text>
</comment>
<dbReference type="EMBL" id="JBCGBO010000025">
    <property type="protein sequence ID" value="KAK9177599.1"/>
    <property type="molecule type" value="Genomic_DNA"/>
</dbReference>
<dbReference type="Gene3D" id="3.40.395.10">
    <property type="entry name" value="Adenoviral Proteinase, Chain A"/>
    <property type="match status" value="1"/>
</dbReference>
<organism evidence="5 6">
    <name type="scientific">Citrus x changshan-huyou</name>
    <dbReference type="NCBI Taxonomy" id="2935761"/>
    <lineage>
        <taxon>Eukaryota</taxon>
        <taxon>Viridiplantae</taxon>
        <taxon>Streptophyta</taxon>
        <taxon>Embryophyta</taxon>
        <taxon>Tracheophyta</taxon>
        <taxon>Spermatophyta</taxon>
        <taxon>Magnoliopsida</taxon>
        <taxon>eudicotyledons</taxon>
        <taxon>Gunneridae</taxon>
        <taxon>Pentapetalae</taxon>
        <taxon>rosids</taxon>
        <taxon>malvids</taxon>
        <taxon>Sapindales</taxon>
        <taxon>Rutaceae</taxon>
        <taxon>Aurantioideae</taxon>
        <taxon>Citrus</taxon>
    </lineage>
</organism>
<dbReference type="PROSITE" id="PS50600">
    <property type="entry name" value="ULP_PROTEASE"/>
    <property type="match status" value="1"/>
</dbReference>
<keyword evidence="2" id="KW-0645">Protease</keyword>
<keyword evidence="3" id="KW-0378">Hydrolase</keyword>
<evidence type="ECO:0000313" key="6">
    <source>
        <dbReference type="Proteomes" id="UP001428341"/>
    </source>
</evidence>
<dbReference type="GO" id="GO:0008234">
    <property type="term" value="F:cysteine-type peptidase activity"/>
    <property type="evidence" value="ECO:0007669"/>
    <property type="project" value="InterPro"/>
</dbReference>
<proteinExistence type="inferred from homology"/>
<comment type="caution">
    <text evidence="5">The sequence shown here is derived from an EMBL/GenBank/DDBJ whole genome shotgun (WGS) entry which is preliminary data.</text>
</comment>
<dbReference type="InterPro" id="IPR003653">
    <property type="entry name" value="Peptidase_C48_C"/>
</dbReference>
<keyword evidence="6" id="KW-1185">Reference proteome</keyword>
<evidence type="ECO:0000313" key="5">
    <source>
        <dbReference type="EMBL" id="KAK9177599.1"/>
    </source>
</evidence>
<accession>A0AAP0LSW3</accession>
<evidence type="ECO:0000259" key="4">
    <source>
        <dbReference type="PROSITE" id="PS50600"/>
    </source>
</evidence>
<gene>
    <name evidence="5" type="ORF">WN944_029623</name>
</gene>
<feature type="domain" description="Ubiquitin-like protease family profile" evidence="4">
    <location>
        <begin position="142"/>
        <end position="310"/>
    </location>
</feature>
<dbReference type="PANTHER" id="PTHR33018">
    <property type="entry name" value="OS10G0338966 PROTEIN-RELATED"/>
    <property type="match status" value="1"/>
</dbReference>
<evidence type="ECO:0000256" key="2">
    <source>
        <dbReference type="ARBA" id="ARBA00022670"/>
    </source>
</evidence>
<dbReference type="GO" id="GO:0006508">
    <property type="term" value="P:proteolysis"/>
    <property type="evidence" value="ECO:0007669"/>
    <property type="project" value="UniProtKB-KW"/>
</dbReference>
<dbReference type="Proteomes" id="UP001428341">
    <property type="component" value="Unassembled WGS sequence"/>
</dbReference>
<dbReference type="PANTHER" id="PTHR33018:SF31">
    <property type="entry name" value="TRANSPOSASE, PTTA_EN_SPM, PLANT"/>
    <property type="match status" value="1"/>
</dbReference>